<keyword evidence="6 7" id="KW-0067">ATP-binding</keyword>
<gene>
    <name evidence="10" type="ORF">M9Y10_023487</name>
</gene>
<evidence type="ECO:0000256" key="4">
    <source>
        <dbReference type="ARBA" id="ARBA00022741"/>
    </source>
</evidence>
<keyword evidence="1" id="KW-0723">Serine/threonine-protein kinase</keyword>
<dbReference type="CDD" id="cd05123">
    <property type="entry name" value="STKc_AGC"/>
    <property type="match status" value="1"/>
</dbReference>
<dbReference type="InterPro" id="IPR000719">
    <property type="entry name" value="Prot_kinase_dom"/>
</dbReference>
<comment type="caution">
    <text evidence="10">The sequence shown here is derived from an EMBL/GenBank/DDBJ whole genome shotgun (WGS) entry which is preliminary data.</text>
</comment>
<dbReference type="PANTHER" id="PTHR24351">
    <property type="entry name" value="RIBOSOMAL PROTEIN S6 KINASE"/>
    <property type="match status" value="1"/>
</dbReference>
<organism evidence="10 11">
    <name type="scientific">Tritrichomonas musculus</name>
    <dbReference type="NCBI Taxonomy" id="1915356"/>
    <lineage>
        <taxon>Eukaryota</taxon>
        <taxon>Metamonada</taxon>
        <taxon>Parabasalia</taxon>
        <taxon>Tritrichomonadida</taxon>
        <taxon>Tritrichomonadidae</taxon>
        <taxon>Tritrichomonas</taxon>
    </lineage>
</organism>
<evidence type="ECO:0000313" key="11">
    <source>
        <dbReference type="Proteomes" id="UP001470230"/>
    </source>
</evidence>
<protein>
    <recommendedName>
        <fullName evidence="9">Protein kinase domain-containing protein</fullName>
    </recommendedName>
</protein>
<feature type="binding site" evidence="7">
    <location>
        <position position="196"/>
    </location>
    <ligand>
        <name>ATP</name>
        <dbReference type="ChEBI" id="CHEBI:30616"/>
    </ligand>
</feature>
<dbReference type="InterPro" id="IPR011009">
    <property type="entry name" value="Kinase-like_dom_sf"/>
</dbReference>
<keyword evidence="3" id="KW-0808">Transferase</keyword>
<dbReference type="SMART" id="SM00220">
    <property type="entry name" value="S_TKc"/>
    <property type="match status" value="1"/>
</dbReference>
<dbReference type="PROSITE" id="PS50011">
    <property type="entry name" value="PROTEIN_KINASE_DOM"/>
    <property type="match status" value="1"/>
</dbReference>
<evidence type="ECO:0000256" key="8">
    <source>
        <dbReference type="SAM" id="MobiDB-lite"/>
    </source>
</evidence>
<dbReference type="Pfam" id="PF00069">
    <property type="entry name" value="Pkinase"/>
    <property type="match status" value="2"/>
</dbReference>
<feature type="region of interest" description="Disordered" evidence="8">
    <location>
        <begin position="730"/>
        <end position="761"/>
    </location>
</feature>
<reference evidence="10 11" key="1">
    <citation type="submission" date="2024-04" db="EMBL/GenBank/DDBJ databases">
        <title>Tritrichomonas musculus Genome.</title>
        <authorList>
            <person name="Alves-Ferreira E."/>
            <person name="Grigg M."/>
            <person name="Lorenzi H."/>
            <person name="Galac M."/>
        </authorList>
    </citation>
    <scope>NUCLEOTIDE SEQUENCE [LARGE SCALE GENOMIC DNA]</scope>
    <source>
        <strain evidence="10 11">EAF2021</strain>
    </source>
</reference>
<dbReference type="Gene3D" id="1.10.510.10">
    <property type="entry name" value="Transferase(Phosphotransferase) domain 1"/>
    <property type="match status" value="1"/>
</dbReference>
<dbReference type="PROSITE" id="PS00108">
    <property type="entry name" value="PROTEIN_KINASE_ST"/>
    <property type="match status" value="1"/>
</dbReference>
<sequence length="761" mass="87204">MNSSQYDCQQNLELLTGPEEWTRCIAILKGKLFILQLLSEPQNFTTDPSLVNFSFNSTLKGKYIRFLLDSTCKVHVNDKYENSFTFRVLSPPLICDDYYSAINIPNSNQGNENVNPPKIIDKSKYQGFTFRCKSNADTISLVMSIRAHGPSQAGRAPMSISMFRAIKDLGSGKYGKVKLCQKIDTNEIFAVKSIRKHQLLASDRLQTVLTEKHILKHVSFPFIVNLYYAFQNRSKFFLVLEYAPGGDLFARINKNKCKPTIKKTRQSDLPNSKKDNKPIKEKSGIIRSFSVVFNYHKESDYADFAKMQNHNSLFFENNTDEQLIKSDKPVVESRIAHSSPQSDNEDLDTFMNHVTSISHLSPQPNLNEHSTLYSNPYSNSYSLANRRRRNNNNSCPPPLEFEDIRLYIAEISLALHYLHSLGYIYRDLKPENVLFDADGHIKLTDFGLSKEVKSDDTTTSFCGTIEYLAPEIVKHQPYTSKVDWWTLGILVFEMIFKRTPFYAVNNQKRILEKIIKGKFTVPDYPNIYLNSFIIGLLDQDPKKRFGFEKVKSHPFMVGIDFDKVLKKEISPIYVPPIDDEIRIQIEEANNMSLISSFGSEENNLKKENDFLKCRNERNNSNISNCDMKSDIIFNEDKNKEFFDECMNNGSDAKTTDELPISDDIEIKLIDDRLSRIMLNKSDSIDDDLNEADSLNDFHFDNFSYNYESQLCLKNPPCADVIITDITNEVYSSNNDNKTSDSNTNNNDNNAASSNNANNNNN</sequence>
<name>A0ABR2KV90_9EUKA</name>
<feature type="domain" description="Protein kinase" evidence="9">
    <location>
        <begin position="163"/>
        <end position="556"/>
    </location>
</feature>
<evidence type="ECO:0000256" key="2">
    <source>
        <dbReference type="ARBA" id="ARBA00022553"/>
    </source>
</evidence>
<evidence type="ECO:0000256" key="7">
    <source>
        <dbReference type="PROSITE-ProRule" id="PRU10141"/>
    </source>
</evidence>
<keyword evidence="2" id="KW-0597">Phosphoprotein</keyword>
<keyword evidence="4 7" id="KW-0547">Nucleotide-binding</keyword>
<evidence type="ECO:0000256" key="6">
    <source>
        <dbReference type="ARBA" id="ARBA00022840"/>
    </source>
</evidence>
<dbReference type="InterPro" id="IPR017441">
    <property type="entry name" value="Protein_kinase_ATP_BS"/>
</dbReference>
<dbReference type="SUPFAM" id="SSF56112">
    <property type="entry name" value="Protein kinase-like (PK-like)"/>
    <property type="match status" value="1"/>
</dbReference>
<proteinExistence type="predicted"/>
<dbReference type="Proteomes" id="UP001470230">
    <property type="component" value="Unassembled WGS sequence"/>
</dbReference>
<dbReference type="EMBL" id="JAPFFF010000003">
    <property type="protein sequence ID" value="KAK8895045.1"/>
    <property type="molecule type" value="Genomic_DNA"/>
</dbReference>
<dbReference type="Gene3D" id="3.30.200.20">
    <property type="entry name" value="Phosphorylase Kinase, domain 1"/>
    <property type="match status" value="1"/>
</dbReference>
<dbReference type="PROSITE" id="PS00107">
    <property type="entry name" value="PROTEIN_KINASE_ATP"/>
    <property type="match status" value="1"/>
</dbReference>
<dbReference type="InterPro" id="IPR045270">
    <property type="entry name" value="STKc_AGC"/>
</dbReference>
<evidence type="ECO:0000313" key="10">
    <source>
        <dbReference type="EMBL" id="KAK8895045.1"/>
    </source>
</evidence>
<feature type="compositionally biased region" description="Low complexity" evidence="8">
    <location>
        <begin position="731"/>
        <end position="761"/>
    </location>
</feature>
<evidence type="ECO:0000256" key="3">
    <source>
        <dbReference type="ARBA" id="ARBA00022679"/>
    </source>
</evidence>
<evidence type="ECO:0000259" key="9">
    <source>
        <dbReference type="PROSITE" id="PS50011"/>
    </source>
</evidence>
<keyword evidence="11" id="KW-1185">Reference proteome</keyword>
<evidence type="ECO:0000256" key="1">
    <source>
        <dbReference type="ARBA" id="ARBA00022527"/>
    </source>
</evidence>
<accession>A0ABR2KV90</accession>
<keyword evidence="5" id="KW-0418">Kinase</keyword>
<dbReference type="InterPro" id="IPR008271">
    <property type="entry name" value="Ser/Thr_kinase_AS"/>
</dbReference>
<evidence type="ECO:0000256" key="5">
    <source>
        <dbReference type="ARBA" id="ARBA00022777"/>
    </source>
</evidence>